<evidence type="ECO:0000313" key="2">
    <source>
        <dbReference type="EMBL" id="CRL62707.1"/>
    </source>
</evidence>
<dbReference type="InterPro" id="IPR023346">
    <property type="entry name" value="Lysozyme-like_dom_sf"/>
</dbReference>
<dbReference type="NCBIfam" id="TIGR02283">
    <property type="entry name" value="MltB_2"/>
    <property type="match status" value="1"/>
</dbReference>
<evidence type="ECO:0000259" key="1">
    <source>
        <dbReference type="Pfam" id="PF13406"/>
    </source>
</evidence>
<dbReference type="GO" id="GO:0009253">
    <property type="term" value="P:peptidoglycan catabolic process"/>
    <property type="evidence" value="ECO:0007669"/>
    <property type="project" value="TreeGrafter"/>
</dbReference>
<feature type="domain" description="Transglycosylase SLT" evidence="1">
    <location>
        <begin position="69"/>
        <end position="362"/>
    </location>
</feature>
<dbReference type="Proteomes" id="UP000183920">
    <property type="component" value="Unassembled WGS sequence"/>
</dbReference>
<dbReference type="InterPro" id="IPR011970">
    <property type="entry name" value="MltB_2"/>
</dbReference>
<dbReference type="FunFam" id="1.10.8.350:FF:000001">
    <property type="entry name" value="Lytic murein transglycosylase B"/>
    <property type="match status" value="1"/>
</dbReference>
<dbReference type="EMBL" id="CVRY01000004">
    <property type="protein sequence ID" value="CRL62707.1"/>
    <property type="molecule type" value="Genomic_DNA"/>
</dbReference>
<dbReference type="CDD" id="cd13399">
    <property type="entry name" value="Slt35-like"/>
    <property type="match status" value="1"/>
</dbReference>
<dbReference type="InterPro" id="IPR043426">
    <property type="entry name" value="MltB-like"/>
</dbReference>
<dbReference type="InterPro" id="IPR031304">
    <property type="entry name" value="SLT_2"/>
</dbReference>
<dbReference type="PANTHER" id="PTHR30163:SF8">
    <property type="entry name" value="LYTIC MUREIN TRANSGLYCOSYLASE"/>
    <property type="match status" value="1"/>
</dbReference>
<dbReference type="AlphaFoldDB" id="A0A0G4Q9T2"/>
<dbReference type="Gene3D" id="1.10.530.10">
    <property type="match status" value="1"/>
</dbReference>
<dbReference type="RefSeq" id="WP_072064003.1">
    <property type="nucleotide sequence ID" value="NZ_CVRY01000004.1"/>
</dbReference>
<evidence type="ECO:0000313" key="3">
    <source>
        <dbReference type="Proteomes" id="UP000183920"/>
    </source>
</evidence>
<name>A0A0G4Q9T2_9GAMM</name>
<dbReference type="SUPFAM" id="SSF53955">
    <property type="entry name" value="Lysozyme-like"/>
    <property type="match status" value="1"/>
</dbReference>
<gene>
    <name evidence="2" type="primary">mltB</name>
    <name evidence="2" type="ORF">BN1804_02100</name>
</gene>
<accession>A0A0G4Q9T2</accession>
<organism evidence="2 3">
    <name type="scientific">Proteus penneri</name>
    <dbReference type="NCBI Taxonomy" id="102862"/>
    <lineage>
        <taxon>Bacteria</taxon>
        <taxon>Pseudomonadati</taxon>
        <taxon>Pseudomonadota</taxon>
        <taxon>Gammaproteobacteria</taxon>
        <taxon>Enterobacterales</taxon>
        <taxon>Morganellaceae</taxon>
        <taxon>Proteus</taxon>
    </lineage>
</organism>
<dbReference type="GO" id="GO:0008933">
    <property type="term" value="F:peptidoglycan lytic transglycosylase activity"/>
    <property type="evidence" value="ECO:0007669"/>
    <property type="project" value="TreeGrafter"/>
</dbReference>
<dbReference type="Pfam" id="PF13406">
    <property type="entry name" value="SLT_2"/>
    <property type="match status" value="1"/>
</dbReference>
<reference evidence="3" key="1">
    <citation type="submission" date="2015-06" db="EMBL/GenBank/DDBJ databases">
        <authorList>
            <person name="Urmite Genomes"/>
        </authorList>
    </citation>
    <scope>NUCLEOTIDE SEQUENCE [LARGE SCALE GENOMIC DNA]</scope>
    <source>
        <strain evidence="3">CSUR P1867</strain>
    </source>
</reference>
<protein>
    <submittedName>
        <fullName evidence="2">Membrane-bound lytic murein transglycosylase B</fullName>
    </submittedName>
</protein>
<sequence>MFKYSFIAVIVSGLMLSACTNSQQKLAERQIIPPEATAVEAQKTPRWKQVDVASLEQAFPKETRTSAQFPAYVDALKLKAAQLGYKPETIDFAFSEAHFIERVIKSDRNQPEKKITLDVYLPRIVTNGRLSQGAKLYQEHQDTLEQISKKYGVPANYIVALWGLESGFGKVQGKEDVVSALATLAFEGRREALFTRQLMAALEIIEEGHIPQGQRLKGSWAGAMGQTQFMPSSFLTYAADGNGDGKIDIWNTQEDAFASAANYLATEGWESGLPWGEQVTLSVGFNQQLEGIKTEQKKTVAQWKALGVQLPVNSQLNDAMSVWLIIPDDDLHRSYLVTQNFRTIMHWNSSYFFALSIVTMADGVANKINSLPHAS</sequence>
<proteinExistence type="predicted"/>
<dbReference type="Gene3D" id="1.10.8.350">
    <property type="entry name" value="Bacterial muramidase"/>
    <property type="match status" value="1"/>
</dbReference>
<dbReference type="PANTHER" id="PTHR30163">
    <property type="entry name" value="MEMBRANE-BOUND LYTIC MUREIN TRANSGLYCOSYLASE B"/>
    <property type="match status" value="1"/>
</dbReference>
<dbReference type="PROSITE" id="PS51257">
    <property type="entry name" value="PROKAR_LIPOPROTEIN"/>
    <property type="match status" value="1"/>
</dbReference>